<keyword evidence="4" id="KW-1185">Reference proteome</keyword>
<name>A0A1H8A627_9FIRM</name>
<dbReference type="GO" id="GO:0016740">
    <property type="term" value="F:transferase activity"/>
    <property type="evidence" value="ECO:0007669"/>
    <property type="project" value="UniProtKB-KW"/>
</dbReference>
<proteinExistence type="inferred from homology"/>
<feature type="binding site" evidence="2">
    <location>
        <position position="159"/>
    </location>
    <ligand>
        <name>ATP</name>
        <dbReference type="ChEBI" id="CHEBI:30616"/>
    </ligand>
</feature>
<feature type="binding site" evidence="2">
    <location>
        <position position="184"/>
    </location>
    <ligand>
        <name>ATP</name>
        <dbReference type="ChEBI" id="CHEBI:30616"/>
    </ligand>
</feature>
<evidence type="ECO:0000256" key="2">
    <source>
        <dbReference type="HAMAP-Rule" id="MF_01539"/>
    </source>
</evidence>
<dbReference type="GO" id="GO:0005524">
    <property type="term" value="F:ATP binding"/>
    <property type="evidence" value="ECO:0007669"/>
    <property type="project" value="UniProtKB-KW"/>
</dbReference>
<dbReference type="SUPFAM" id="SSF52374">
    <property type="entry name" value="Nucleotidylyl transferase"/>
    <property type="match status" value="1"/>
</dbReference>
<protein>
    <recommendedName>
        <fullName evidence="2">tRNA(Met) cytidine acetate ligase</fullName>
        <ecNumber evidence="2">6.3.4.-</ecNumber>
    </recommendedName>
</protein>
<comment type="caution">
    <text evidence="2">Lacks conserved residue(s) required for the propagation of feature annotation.</text>
</comment>
<keyword evidence="2" id="KW-0067">ATP-binding</keyword>
<dbReference type="RefSeq" id="WP_162840815.1">
    <property type="nucleotide sequence ID" value="NZ_FOCG01000001.1"/>
</dbReference>
<dbReference type="EMBL" id="FOCG01000001">
    <property type="protein sequence ID" value="SEM66352.1"/>
    <property type="molecule type" value="Genomic_DNA"/>
</dbReference>
<dbReference type="AlphaFoldDB" id="A0A1H8A627"/>
<dbReference type="InterPro" id="IPR014729">
    <property type="entry name" value="Rossmann-like_a/b/a_fold"/>
</dbReference>
<keyword evidence="2" id="KW-0547">Nucleotide-binding</keyword>
<comment type="similarity">
    <text evidence="2">Belongs to the TmcAL family.</text>
</comment>
<gene>
    <name evidence="2" type="primary">tmcAL</name>
    <name evidence="3" type="ORF">SAMN05216180_1152</name>
</gene>
<dbReference type="GO" id="GO:0016879">
    <property type="term" value="F:ligase activity, forming carbon-nitrogen bonds"/>
    <property type="evidence" value="ECO:0007669"/>
    <property type="project" value="UniProtKB-UniRule"/>
</dbReference>
<keyword evidence="2" id="KW-0694">RNA-binding</keyword>
<sequence>MKIAGIVAEYNPFHNGHAFQIAKTREAGATHIVAVMGGNYLQRGSAAQFEKHIRAEAALHCGADLIIELPLPYALSTAERFAVGALTLLQALGCIDMVCFGAESALEQLQPLANALLTDELAPRIKYHLSLGLTFAKARQLALEEHFSKEQAAVIASPNNILGIEYLKAAKRFGFTPEFCTVQRKGTAHDSEKINGAFASASMLRNLMDAQGLIGLRPYVPAQAYEIYRRAQTEGLVPADFKKAECSLLAVLRRMNPEEFAALPDISEGLENRLYTAIRRADTVENLQMAVKSKRYPLARIRRLILSAYLGITEADALISPPYLRVLGFNKNGLDILNRAKKSAVLPLSSSLAQLERVNSDCKRIAKLEASSTDLYALTLPNILACGYEYTCKPVMLK</sequence>
<dbReference type="PANTHER" id="PTHR37825">
    <property type="entry name" value="TRNA(MET) CYTIDINE ACETATE LIGASE"/>
    <property type="match status" value="1"/>
</dbReference>
<keyword evidence="2" id="KW-0963">Cytoplasm</keyword>
<keyword evidence="3" id="KW-0808">Transferase</keyword>
<dbReference type="STRING" id="474960.SAMN05216180_1152"/>
<dbReference type="PANTHER" id="PTHR37825:SF1">
    <property type="entry name" value="TRNA(MET) CYTIDINE ACETATE LIGASE"/>
    <property type="match status" value="1"/>
</dbReference>
<feature type="binding site" evidence="2">
    <location>
        <position position="101"/>
    </location>
    <ligand>
        <name>ATP</name>
        <dbReference type="ChEBI" id="CHEBI:30616"/>
    </ligand>
</feature>
<evidence type="ECO:0000313" key="4">
    <source>
        <dbReference type="Proteomes" id="UP000199158"/>
    </source>
</evidence>
<evidence type="ECO:0000256" key="1">
    <source>
        <dbReference type="ARBA" id="ARBA00022694"/>
    </source>
</evidence>
<comment type="catalytic activity">
    <reaction evidence="2">
        <text>cytidine(34) in elongator tRNA(Met) + acetate + ATP = N(4)-acetylcytidine(34) in elongator tRNA(Met) + AMP + diphosphate</text>
        <dbReference type="Rhea" id="RHEA:58144"/>
        <dbReference type="Rhea" id="RHEA-COMP:10693"/>
        <dbReference type="Rhea" id="RHEA-COMP:10694"/>
        <dbReference type="ChEBI" id="CHEBI:30089"/>
        <dbReference type="ChEBI" id="CHEBI:30616"/>
        <dbReference type="ChEBI" id="CHEBI:33019"/>
        <dbReference type="ChEBI" id="CHEBI:74900"/>
        <dbReference type="ChEBI" id="CHEBI:82748"/>
        <dbReference type="ChEBI" id="CHEBI:456215"/>
    </reaction>
</comment>
<reference evidence="3 4" key="1">
    <citation type="submission" date="2016-10" db="EMBL/GenBank/DDBJ databases">
        <authorList>
            <person name="de Groot N.N."/>
        </authorList>
    </citation>
    <scope>NUCLEOTIDE SEQUENCE [LARGE SCALE GENOMIC DNA]</scope>
    <source>
        <strain evidence="3 4">CGMCC 1.5070</strain>
    </source>
</reference>
<dbReference type="EC" id="6.3.4.-" evidence="2"/>
<dbReference type="GO" id="GO:0000049">
    <property type="term" value="F:tRNA binding"/>
    <property type="evidence" value="ECO:0007669"/>
    <property type="project" value="UniProtKB-KW"/>
</dbReference>
<dbReference type="GO" id="GO:0006400">
    <property type="term" value="P:tRNA modification"/>
    <property type="evidence" value="ECO:0007669"/>
    <property type="project" value="UniProtKB-UniRule"/>
</dbReference>
<keyword evidence="2" id="KW-0820">tRNA-binding</keyword>
<dbReference type="Gene3D" id="3.40.50.620">
    <property type="entry name" value="HUPs"/>
    <property type="match status" value="1"/>
</dbReference>
<keyword evidence="2" id="KW-0436">Ligase</keyword>
<dbReference type="InterPro" id="IPR008513">
    <property type="entry name" value="tRNA(Met)_cyd_acetate_ligase"/>
</dbReference>
<feature type="binding site" evidence="2">
    <location>
        <begin position="7"/>
        <end position="20"/>
    </location>
    <ligand>
        <name>ATP</name>
        <dbReference type="ChEBI" id="CHEBI:30616"/>
    </ligand>
</feature>
<dbReference type="HAMAP" id="MF_01539">
    <property type="entry name" value="TmcAL"/>
    <property type="match status" value="1"/>
</dbReference>
<evidence type="ECO:0000313" key="3">
    <source>
        <dbReference type="EMBL" id="SEM66352.1"/>
    </source>
</evidence>
<dbReference type="Pfam" id="PF05636">
    <property type="entry name" value="HIGH_NTase1"/>
    <property type="match status" value="1"/>
</dbReference>
<dbReference type="GO" id="GO:0005737">
    <property type="term" value="C:cytoplasm"/>
    <property type="evidence" value="ECO:0007669"/>
    <property type="project" value="UniProtKB-SubCell"/>
</dbReference>
<accession>A0A1H8A627</accession>
<keyword evidence="1 2" id="KW-0819">tRNA processing</keyword>
<dbReference type="Proteomes" id="UP000199158">
    <property type="component" value="Unassembled WGS sequence"/>
</dbReference>
<organism evidence="3 4">
    <name type="scientific">Hydrogenoanaerobacterium saccharovorans</name>
    <dbReference type="NCBI Taxonomy" id="474960"/>
    <lineage>
        <taxon>Bacteria</taxon>
        <taxon>Bacillati</taxon>
        <taxon>Bacillota</taxon>
        <taxon>Clostridia</taxon>
        <taxon>Eubacteriales</taxon>
        <taxon>Oscillospiraceae</taxon>
        <taxon>Hydrogenoanaerobacterium</taxon>
    </lineage>
</organism>
<comment type="function">
    <text evidence="2">Catalyzes the formation of N(4)-acetylcytidine (ac(4)C) at the wobble position of elongator tRNA(Met), using acetate and ATP as substrates. First activates an acetate ion to form acetyladenylate (Ac-AMP) and then transfers the acetyl group to tRNA to form ac(4)C34.</text>
</comment>
<comment type="subcellular location">
    <subcellularLocation>
        <location evidence="2">Cytoplasm</location>
    </subcellularLocation>
</comment>